<dbReference type="Pfam" id="PF13409">
    <property type="entry name" value="GST_N_2"/>
    <property type="match status" value="1"/>
</dbReference>
<dbReference type="SFLD" id="SFLDG00358">
    <property type="entry name" value="Main_(cytGST)"/>
    <property type="match status" value="1"/>
</dbReference>
<dbReference type="SUPFAM" id="SSF52833">
    <property type="entry name" value="Thioredoxin-like"/>
    <property type="match status" value="1"/>
</dbReference>
<keyword evidence="3" id="KW-0808">Transferase</keyword>
<dbReference type="InterPro" id="IPR036282">
    <property type="entry name" value="Glutathione-S-Trfase_C_sf"/>
</dbReference>
<evidence type="ECO:0000313" key="4">
    <source>
        <dbReference type="Proteomes" id="UP000006798"/>
    </source>
</evidence>
<dbReference type="InterPro" id="IPR010987">
    <property type="entry name" value="Glutathione-S-Trfase_C-like"/>
</dbReference>
<gene>
    <name evidence="3" type="primary">gstB</name>
    <name evidence="3" type="ordered locus">CNE_1c00630</name>
</gene>
<proteinExistence type="predicted"/>
<feature type="domain" description="GST C-terminal" evidence="2">
    <location>
        <begin position="91"/>
        <end position="208"/>
    </location>
</feature>
<evidence type="ECO:0000259" key="1">
    <source>
        <dbReference type="PROSITE" id="PS50404"/>
    </source>
</evidence>
<name>G0ES04_CUPNN</name>
<evidence type="ECO:0000259" key="2">
    <source>
        <dbReference type="PROSITE" id="PS50405"/>
    </source>
</evidence>
<dbReference type="SFLD" id="SFLDG01150">
    <property type="entry name" value="Main.1:_Beta-like"/>
    <property type="match status" value="1"/>
</dbReference>
<accession>G0ES04</accession>
<dbReference type="Proteomes" id="UP000006798">
    <property type="component" value="Chromosome 1"/>
</dbReference>
<dbReference type="HOGENOM" id="CLU_011226_6_1_4"/>
<dbReference type="Gene3D" id="1.20.1050.10">
    <property type="match status" value="1"/>
</dbReference>
<dbReference type="EMBL" id="CP002877">
    <property type="protein sequence ID" value="AEI75432.1"/>
    <property type="molecule type" value="Genomic_DNA"/>
</dbReference>
<sequence>MKLYYTPGVCSMAVHIALREAGLPVTLAKVDLLHHKLAVPENGTDDYYTINPRGYVPLLQLDDGSRHTEAASLLQYIADLVPERALLPAAGTRERLEATGWITLVSTELHKVFSPWLWHKETAQSTVEACKAKLQLRFAELDKHLQGRQYLTGDTFTVADAYCFTILGWARMLMMPLTAYPTLQDYLSRIAARPAVQEAMRAEGLVRD</sequence>
<dbReference type="Pfam" id="PF00043">
    <property type="entry name" value="GST_C"/>
    <property type="match status" value="1"/>
</dbReference>
<dbReference type="PANTHER" id="PTHR44051">
    <property type="entry name" value="GLUTATHIONE S-TRANSFERASE-RELATED"/>
    <property type="match status" value="1"/>
</dbReference>
<dbReference type="RefSeq" id="WP_013955162.1">
    <property type="nucleotide sequence ID" value="NC_015726.1"/>
</dbReference>
<dbReference type="EC" id="2.5.1.18" evidence="3"/>
<dbReference type="InterPro" id="IPR004045">
    <property type="entry name" value="Glutathione_S-Trfase_N"/>
</dbReference>
<dbReference type="SFLD" id="SFLDS00019">
    <property type="entry name" value="Glutathione_Transferase_(cytos"/>
    <property type="match status" value="1"/>
</dbReference>
<dbReference type="PROSITE" id="PS50404">
    <property type="entry name" value="GST_NTER"/>
    <property type="match status" value="1"/>
</dbReference>
<dbReference type="CDD" id="cd03057">
    <property type="entry name" value="GST_N_Beta"/>
    <property type="match status" value="1"/>
</dbReference>
<evidence type="ECO:0000313" key="3">
    <source>
        <dbReference type="EMBL" id="AEI75432.1"/>
    </source>
</evidence>
<dbReference type="GO" id="GO:0004364">
    <property type="term" value="F:glutathione transferase activity"/>
    <property type="evidence" value="ECO:0007669"/>
    <property type="project" value="UniProtKB-EC"/>
</dbReference>
<dbReference type="Gene3D" id="3.40.30.10">
    <property type="entry name" value="Glutaredoxin"/>
    <property type="match status" value="1"/>
</dbReference>
<organism evidence="3 4">
    <name type="scientific">Cupriavidus necator (strain ATCC 43291 / DSM 13513 / CCUG 52238 / LMG 8453 / N-1)</name>
    <name type="common">Ralstonia eutropha</name>
    <dbReference type="NCBI Taxonomy" id="1042878"/>
    <lineage>
        <taxon>Bacteria</taxon>
        <taxon>Pseudomonadati</taxon>
        <taxon>Pseudomonadota</taxon>
        <taxon>Betaproteobacteria</taxon>
        <taxon>Burkholderiales</taxon>
        <taxon>Burkholderiaceae</taxon>
        <taxon>Cupriavidus</taxon>
    </lineage>
</organism>
<dbReference type="AlphaFoldDB" id="G0ES04"/>
<dbReference type="PANTHER" id="PTHR44051:SF8">
    <property type="entry name" value="GLUTATHIONE S-TRANSFERASE GSTA"/>
    <property type="match status" value="1"/>
</dbReference>
<dbReference type="InterPro" id="IPR036249">
    <property type="entry name" value="Thioredoxin-like_sf"/>
</dbReference>
<dbReference type="NCBIfam" id="NF007831">
    <property type="entry name" value="PRK10542.1"/>
    <property type="match status" value="1"/>
</dbReference>
<dbReference type="PROSITE" id="PS50405">
    <property type="entry name" value="GST_CTER"/>
    <property type="match status" value="1"/>
</dbReference>
<dbReference type="GeneID" id="34308287"/>
<dbReference type="CDD" id="cd03188">
    <property type="entry name" value="GST_C_Beta"/>
    <property type="match status" value="1"/>
</dbReference>
<protein>
    <submittedName>
        <fullName evidence="3">Glutathione S-transferase GstB</fullName>
        <ecNumber evidence="3">2.5.1.18</ecNumber>
    </submittedName>
</protein>
<dbReference type="KEGG" id="cnc:CNE_1c00630"/>
<dbReference type="SUPFAM" id="SSF47616">
    <property type="entry name" value="GST C-terminal domain-like"/>
    <property type="match status" value="1"/>
</dbReference>
<feature type="domain" description="GST N-terminal" evidence="1">
    <location>
        <begin position="1"/>
        <end position="85"/>
    </location>
</feature>
<reference evidence="3 4" key="1">
    <citation type="journal article" date="2011" name="J. Bacteriol.">
        <title>Complete genome sequence of the type strain Cupriavidus necator N-1.</title>
        <authorList>
            <person name="Poehlein A."/>
            <person name="Kusian B."/>
            <person name="Friedrich B."/>
            <person name="Daniel R."/>
            <person name="Bowien B."/>
        </authorList>
    </citation>
    <scope>NUCLEOTIDE SEQUENCE [LARGE SCALE GENOMIC DNA]</scope>
    <source>
        <strain evidence="4">ATCC 43291 / DSM 13513 / CCUG 52238 / LMG 8453 / N-1</strain>
    </source>
</reference>
<dbReference type="InterPro" id="IPR040079">
    <property type="entry name" value="Glutathione_S-Trfase"/>
</dbReference>
<dbReference type="InterPro" id="IPR004046">
    <property type="entry name" value="GST_C"/>
</dbReference>